<dbReference type="AlphaFoldDB" id="A0A9D4C3T4"/>
<reference evidence="2" key="1">
    <citation type="journal article" date="2019" name="bioRxiv">
        <title>The Genome of the Zebra Mussel, Dreissena polymorpha: A Resource for Invasive Species Research.</title>
        <authorList>
            <person name="McCartney M.A."/>
            <person name="Auch B."/>
            <person name="Kono T."/>
            <person name="Mallez S."/>
            <person name="Zhang Y."/>
            <person name="Obille A."/>
            <person name="Becker A."/>
            <person name="Abrahante J.E."/>
            <person name="Garbe J."/>
            <person name="Badalamenti J.P."/>
            <person name="Herman A."/>
            <person name="Mangelson H."/>
            <person name="Liachko I."/>
            <person name="Sullivan S."/>
            <person name="Sone E.D."/>
            <person name="Koren S."/>
            <person name="Silverstein K.A.T."/>
            <person name="Beckman K.B."/>
            <person name="Gohl D.M."/>
        </authorList>
    </citation>
    <scope>NUCLEOTIDE SEQUENCE</scope>
    <source>
        <strain evidence="2">Duluth1</strain>
        <tissue evidence="2">Whole animal</tissue>
    </source>
</reference>
<evidence type="ECO:0000313" key="3">
    <source>
        <dbReference type="Proteomes" id="UP000828390"/>
    </source>
</evidence>
<evidence type="ECO:0000313" key="2">
    <source>
        <dbReference type="EMBL" id="KAH3716877.1"/>
    </source>
</evidence>
<gene>
    <name evidence="2" type="ORF">DPMN_059610</name>
</gene>
<proteinExistence type="predicted"/>
<protein>
    <submittedName>
        <fullName evidence="2">Uncharacterized protein</fullName>
    </submittedName>
</protein>
<organism evidence="2 3">
    <name type="scientific">Dreissena polymorpha</name>
    <name type="common">Zebra mussel</name>
    <name type="synonym">Mytilus polymorpha</name>
    <dbReference type="NCBI Taxonomy" id="45954"/>
    <lineage>
        <taxon>Eukaryota</taxon>
        <taxon>Metazoa</taxon>
        <taxon>Spiralia</taxon>
        <taxon>Lophotrochozoa</taxon>
        <taxon>Mollusca</taxon>
        <taxon>Bivalvia</taxon>
        <taxon>Autobranchia</taxon>
        <taxon>Heteroconchia</taxon>
        <taxon>Euheterodonta</taxon>
        <taxon>Imparidentia</taxon>
        <taxon>Neoheterodontei</taxon>
        <taxon>Myida</taxon>
        <taxon>Dreissenoidea</taxon>
        <taxon>Dreissenidae</taxon>
        <taxon>Dreissena</taxon>
    </lineage>
</organism>
<accession>A0A9D4C3T4</accession>
<dbReference type="EMBL" id="JAIWYP010000013">
    <property type="protein sequence ID" value="KAH3716877.1"/>
    <property type="molecule type" value="Genomic_DNA"/>
</dbReference>
<sequence>MEEEEHVDVEEVQPMEEEEEEDVDGKEVQPMEEEEEEGGTLYDMRKVARGIPATCISCVD</sequence>
<feature type="compositionally biased region" description="Acidic residues" evidence="1">
    <location>
        <begin position="1"/>
        <end position="38"/>
    </location>
</feature>
<keyword evidence="3" id="KW-1185">Reference proteome</keyword>
<name>A0A9D4C3T4_DREPO</name>
<dbReference type="Proteomes" id="UP000828390">
    <property type="component" value="Unassembled WGS sequence"/>
</dbReference>
<reference evidence="2" key="2">
    <citation type="submission" date="2020-11" db="EMBL/GenBank/DDBJ databases">
        <authorList>
            <person name="McCartney M.A."/>
            <person name="Auch B."/>
            <person name="Kono T."/>
            <person name="Mallez S."/>
            <person name="Becker A."/>
            <person name="Gohl D.M."/>
            <person name="Silverstein K.A.T."/>
            <person name="Koren S."/>
            <person name="Bechman K.B."/>
            <person name="Herman A."/>
            <person name="Abrahante J.E."/>
            <person name="Garbe J."/>
        </authorList>
    </citation>
    <scope>NUCLEOTIDE SEQUENCE</scope>
    <source>
        <strain evidence="2">Duluth1</strain>
        <tissue evidence="2">Whole animal</tissue>
    </source>
</reference>
<feature type="region of interest" description="Disordered" evidence="1">
    <location>
        <begin position="1"/>
        <end position="41"/>
    </location>
</feature>
<evidence type="ECO:0000256" key="1">
    <source>
        <dbReference type="SAM" id="MobiDB-lite"/>
    </source>
</evidence>
<comment type="caution">
    <text evidence="2">The sequence shown here is derived from an EMBL/GenBank/DDBJ whole genome shotgun (WGS) entry which is preliminary data.</text>
</comment>